<keyword evidence="5 9" id="KW-0479">Metal-binding</keyword>
<keyword evidence="6 10" id="KW-0560">Oxidoreductase</keyword>
<dbReference type="GO" id="GO:0020037">
    <property type="term" value="F:heme binding"/>
    <property type="evidence" value="ECO:0007669"/>
    <property type="project" value="InterPro"/>
</dbReference>
<evidence type="ECO:0000256" key="7">
    <source>
        <dbReference type="ARBA" id="ARBA00023004"/>
    </source>
</evidence>
<dbReference type="PRINTS" id="PR00465">
    <property type="entry name" value="EP450IV"/>
</dbReference>
<dbReference type="GO" id="GO:0005506">
    <property type="term" value="F:iron ion binding"/>
    <property type="evidence" value="ECO:0007669"/>
    <property type="project" value="InterPro"/>
</dbReference>
<sequence length="282" mass="32762">MRRQLAPAFSDSSMKRQEVTITKYVQLFLDKLEEHSQGGKPLDIIQWIHFTMIDIIGDLAFSDSFHSLDNNAYRPWVQSIFLSVPGIEFMRSLGNYPILSLLITLLTAVEKTLARKSQGVEGKSGVRGSASYMIQPTHSGEPGITQEEILAITPILNHCGQRMDPQRNPDSVFPWATYRDPKRFADPDSFSPQRWLQFSHSLYEERFSKDNRDAFKSFSFGNRHCIGQNLAYAEMRLIVSRFLFRFDYKLLPNQQDWHHKQCIYLDWEKGPLNIQLQKRDQV</sequence>
<dbReference type="PROSITE" id="PS00086">
    <property type="entry name" value="CYTOCHROME_P450"/>
    <property type="match status" value="1"/>
</dbReference>
<dbReference type="AlphaFoldDB" id="A0A084R1M3"/>
<accession>A0A084R1M3</accession>
<protein>
    <submittedName>
        <fullName evidence="11">Uncharacterized protein</fullName>
    </submittedName>
</protein>
<dbReference type="InterPro" id="IPR017972">
    <property type="entry name" value="Cyt_P450_CS"/>
</dbReference>
<comment type="pathway">
    <text evidence="2">Mycotoxin biosynthesis.</text>
</comment>
<dbReference type="InParanoid" id="A0A084R1M3"/>
<dbReference type="OrthoDB" id="1470350at2759"/>
<dbReference type="STRING" id="1283841.A0A084R1M3"/>
<feature type="binding site" description="axial binding residue" evidence="9">
    <location>
        <position position="225"/>
    </location>
    <ligand>
        <name>heme</name>
        <dbReference type="ChEBI" id="CHEBI:30413"/>
    </ligand>
    <ligandPart>
        <name>Fe</name>
        <dbReference type="ChEBI" id="CHEBI:18248"/>
    </ligandPart>
</feature>
<dbReference type="EMBL" id="KL659308">
    <property type="protein sequence ID" value="KFA70108.1"/>
    <property type="molecule type" value="Genomic_DNA"/>
</dbReference>
<dbReference type="InterPro" id="IPR050121">
    <property type="entry name" value="Cytochrome_P450_monoxygenase"/>
</dbReference>
<name>A0A084R1M3_STAC4</name>
<dbReference type="Proteomes" id="UP000028524">
    <property type="component" value="Unassembled WGS sequence"/>
</dbReference>
<dbReference type="PANTHER" id="PTHR24305:SF29">
    <property type="entry name" value="BENZOATE-PARA-HYDROXYLASE"/>
    <property type="match status" value="1"/>
</dbReference>
<organism evidence="11 12">
    <name type="scientific">Stachybotrys chlorohalonatus (strain IBT 40285)</name>
    <dbReference type="NCBI Taxonomy" id="1283841"/>
    <lineage>
        <taxon>Eukaryota</taxon>
        <taxon>Fungi</taxon>
        <taxon>Dikarya</taxon>
        <taxon>Ascomycota</taxon>
        <taxon>Pezizomycotina</taxon>
        <taxon>Sordariomycetes</taxon>
        <taxon>Hypocreomycetidae</taxon>
        <taxon>Hypocreales</taxon>
        <taxon>Stachybotryaceae</taxon>
        <taxon>Stachybotrys</taxon>
    </lineage>
</organism>
<dbReference type="GO" id="GO:0004497">
    <property type="term" value="F:monooxygenase activity"/>
    <property type="evidence" value="ECO:0007669"/>
    <property type="project" value="UniProtKB-KW"/>
</dbReference>
<comment type="cofactor">
    <cofactor evidence="1 9">
        <name>heme</name>
        <dbReference type="ChEBI" id="CHEBI:30413"/>
    </cofactor>
</comment>
<evidence type="ECO:0000256" key="4">
    <source>
        <dbReference type="ARBA" id="ARBA00022617"/>
    </source>
</evidence>
<dbReference type="PANTHER" id="PTHR24305">
    <property type="entry name" value="CYTOCHROME P450"/>
    <property type="match status" value="1"/>
</dbReference>
<evidence type="ECO:0000256" key="6">
    <source>
        <dbReference type="ARBA" id="ARBA00023002"/>
    </source>
</evidence>
<dbReference type="Pfam" id="PF00067">
    <property type="entry name" value="p450"/>
    <property type="match status" value="2"/>
</dbReference>
<dbReference type="Gene3D" id="1.10.630.10">
    <property type="entry name" value="Cytochrome P450"/>
    <property type="match status" value="2"/>
</dbReference>
<evidence type="ECO:0000256" key="10">
    <source>
        <dbReference type="RuleBase" id="RU000461"/>
    </source>
</evidence>
<keyword evidence="4 9" id="KW-0349">Heme</keyword>
<keyword evidence="8 10" id="KW-0503">Monooxygenase</keyword>
<evidence type="ECO:0000256" key="1">
    <source>
        <dbReference type="ARBA" id="ARBA00001971"/>
    </source>
</evidence>
<evidence type="ECO:0000256" key="9">
    <source>
        <dbReference type="PIRSR" id="PIRSR602403-1"/>
    </source>
</evidence>
<dbReference type="HOGENOM" id="CLU_001570_14_11_1"/>
<dbReference type="GO" id="GO:0016705">
    <property type="term" value="F:oxidoreductase activity, acting on paired donors, with incorporation or reduction of molecular oxygen"/>
    <property type="evidence" value="ECO:0007669"/>
    <property type="project" value="InterPro"/>
</dbReference>
<keyword evidence="12" id="KW-1185">Reference proteome</keyword>
<dbReference type="InterPro" id="IPR002403">
    <property type="entry name" value="Cyt_P450_E_grp-IV"/>
</dbReference>
<dbReference type="InterPro" id="IPR036396">
    <property type="entry name" value="Cyt_P450_sf"/>
</dbReference>
<evidence type="ECO:0000256" key="8">
    <source>
        <dbReference type="ARBA" id="ARBA00023033"/>
    </source>
</evidence>
<dbReference type="SUPFAM" id="SSF48264">
    <property type="entry name" value="Cytochrome P450"/>
    <property type="match status" value="2"/>
</dbReference>
<gene>
    <name evidence="11" type="ORF">S40285_03343</name>
</gene>
<dbReference type="InterPro" id="IPR001128">
    <property type="entry name" value="Cyt_P450"/>
</dbReference>
<evidence type="ECO:0000313" key="11">
    <source>
        <dbReference type="EMBL" id="KFA70108.1"/>
    </source>
</evidence>
<keyword evidence="7 9" id="KW-0408">Iron</keyword>
<evidence type="ECO:0000256" key="3">
    <source>
        <dbReference type="ARBA" id="ARBA00010617"/>
    </source>
</evidence>
<reference evidence="11 12" key="1">
    <citation type="journal article" date="2014" name="BMC Genomics">
        <title>Comparative genome sequencing reveals chemotype-specific gene clusters in the toxigenic black mold Stachybotrys.</title>
        <authorList>
            <person name="Semeiks J."/>
            <person name="Borek D."/>
            <person name="Otwinowski Z."/>
            <person name="Grishin N.V."/>
        </authorList>
    </citation>
    <scope>NUCLEOTIDE SEQUENCE [LARGE SCALE GENOMIC DNA]</scope>
    <source>
        <strain evidence="11 12">IBT 40285</strain>
    </source>
</reference>
<evidence type="ECO:0000313" key="12">
    <source>
        <dbReference type="Proteomes" id="UP000028524"/>
    </source>
</evidence>
<comment type="similarity">
    <text evidence="3 10">Belongs to the cytochrome P450 family.</text>
</comment>
<evidence type="ECO:0000256" key="5">
    <source>
        <dbReference type="ARBA" id="ARBA00022723"/>
    </source>
</evidence>
<proteinExistence type="inferred from homology"/>
<evidence type="ECO:0000256" key="2">
    <source>
        <dbReference type="ARBA" id="ARBA00004685"/>
    </source>
</evidence>